<dbReference type="Proteomes" id="UP000553963">
    <property type="component" value="Unassembled WGS sequence"/>
</dbReference>
<dbReference type="GO" id="GO:0006629">
    <property type="term" value="P:lipid metabolic process"/>
    <property type="evidence" value="ECO:0007669"/>
    <property type="project" value="InterPro"/>
</dbReference>
<keyword evidence="1" id="KW-0812">Transmembrane</keyword>
<dbReference type="InterPro" id="IPR005804">
    <property type="entry name" value="FA_desaturase_dom"/>
</dbReference>
<feature type="transmembrane region" description="Helical" evidence="1">
    <location>
        <begin position="61"/>
        <end position="80"/>
    </location>
</feature>
<gene>
    <name evidence="3" type="ORF">GGR25_000935</name>
</gene>
<feature type="transmembrane region" description="Helical" evidence="1">
    <location>
        <begin position="163"/>
        <end position="180"/>
    </location>
</feature>
<keyword evidence="1" id="KW-0472">Membrane</keyword>
<dbReference type="PANTHER" id="PTHR19353:SF73">
    <property type="entry name" value="FATTY ACID DESATURASE"/>
    <property type="match status" value="1"/>
</dbReference>
<dbReference type="AlphaFoldDB" id="A0A840ANB8"/>
<feature type="domain" description="Fatty acid desaturase" evidence="2">
    <location>
        <begin position="61"/>
        <end position="305"/>
    </location>
</feature>
<name>A0A840ANB8_9HYPH</name>
<keyword evidence="1" id="KW-1133">Transmembrane helix</keyword>
<dbReference type="GO" id="GO:0016717">
    <property type="term" value="F:oxidoreductase activity, acting on paired donors, with oxidation of a pair of donors resulting in the reduction of molecular oxygen to two molecules of water"/>
    <property type="evidence" value="ECO:0007669"/>
    <property type="project" value="TreeGrafter"/>
</dbReference>
<sequence length="352" mass="40336">MSDMIDAPHETGAAGTRRWPKLLAAFREPDEVRSVFEILVTALPFAGFWVVMWWLVSTGHWWLALFFTVPAAAFLVRLFMIQHDCGHDAFFRRRAVNDWVGRIIGVATFTPYDYWRRTHAVHHAGSGNLDQRGMGDVTTLTVEEYRASGFWGRIGYRAYRHPLVMFGIGPAYLFLLQYRLPIGLMREGWRPWASAMGTNLAIIAVAVFLIWLVGLGPFLMIQLPIVAVAGSIGVWLFYVQHQFEGTFWARPPEWTHQEAALHGSSYYVLPGFLRWMTANIGLHHIHHLASRIPYYNLPKVLRTHPELGSIGRVTLSDSLRTVRLVLWDERRRQMVPFKGWRRWSAAAAPQAS</sequence>
<dbReference type="EC" id="1.14.19.-" evidence="3"/>
<dbReference type="PANTHER" id="PTHR19353">
    <property type="entry name" value="FATTY ACID DESATURASE 2"/>
    <property type="match status" value="1"/>
</dbReference>
<keyword evidence="3" id="KW-0560">Oxidoreductase</keyword>
<dbReference type="Pfam" id="PF00487">
    <property type="entry name" value="FA_desaturase"/>
    <property type="match status" value="1"/>
</dbReference>
<dbReference type="EMBL" id="JACIDS010000001">
    <property type="protein sequence ID" value="MBB3929916.1"/>
    <property type="molecule type" value="Genomic_DNA"/>
</dbReference>
<dbReference type="RefSeq" id="WP_246409193.1">
    <property type="nucleotide sequence ID" value="NZ_JACIDS010000001.1"/>
</dbReference>
<organism evidence="3 4">
    <name type="scientific">Kaistia hirudinis</name>
    <dbReference type="NCBI Taxonomy" id="1293440"/>
    <lineage>
        <taxon>Bacteria</taxon>
        <taxon>Pseudomonadati</taxon>
        <taxon>Pseudomonadota</taxon>
        <taxon>Alphaproteobacteria</taxon>
        <taxon>Hyphomicrobiales</taxon>
        <taxon>Kaistiaceae</taxon>
        <taxon>Kaistia</taxon>
    </lineage>
</organism>
<dbReference type="CDD" id="cd03507">
    <property type="entry name" value="Delta12-FADS-like"/>
    <property type="match status" value="1"/>
</dbReference>
<feature type="transmembrane region" description="Helical" evidence="1">
    <location>
        <begin position="219"/>
        <end position="238"/>
    </location>
</feature>
<comment type="caution">
    <text evidence="3">The sequence shown here is derived from an EMBL/GenBank/DDBJ whole genome shotgun (WGS) entry which is preliminary data.</text>
</comment>
<reference evidence="3 4" key="1">
    <citation type="submission" date="2020-08" db="EMBL/GenBank/DDBJ databases">
        <title>Genomic Encyclopedia of Type Strains, Phase IV (KMG-IV): sequencing the most valuable type-strain genomes for metagenomic binning, comparative biology and taxonomic classification.</title>
        <authorList>
            <person name="Goeker M."/>
        </authorList>
    </citation>
    <scope>NUCLEOTIDE SEQUENCE [LARGE SCALE GENOMIC DNA]</scope>
    <source>
        <strain evidence="3 4">DSM 25966</strain>
    </source>
</reference>
<dbReference type="InterPro" id="IPR012171">
    <property type="entry name" value="Fatty_acid_desaturase"/>
</dbReference>
<feature type="transmembrane region" description="Helical" evidence="1">
    <location>
        <begin position="192"/>
        <end position="212"/>
    </location>
</feature>
<feature type="transmembrane region" description="Helical" evidence="1">
    <location>
        <begin position="35"/>
        <end position="55"/>
    </location>
</feature>
<protein>
    <submittedName>
        <fullName evidence="3">Omega-6 fatty acid desaturase (Delta-12 desaturase)</fullName>
        <ecNumber evidence="3">1.14.19.-</ecNumber>
    </submittedName>
</protein>
<evidence type="ECO:0000256" key="1">
    <source>
        <dbReference type="SAM" id="Phobius"/>
    </source>
</evidence>
<evidence type="ECO:0000259" key="2">
    <source>
        <dbReference type="Pfam" id="PF00487"/>
    </source>
</evidence>
<evidence type="ECO:0000313" key="4">
    <source>
        <dbReference type="Proteomes" id="UP000553963"/>
    </source>
</evidence>
<proteinExistence type="predicted"/>
<dbReference type="GO" id="GO:0016020">
    <property type="term" value="C:membrane"/>
    <property type="evidence" value="ECO:0007669"/>
    <property type="project" value="TreeGrafter"/>
</dbReference>
<keyword evidence="4" id="KW-1185">Reference proteome</keyword>
<evidence type="ECO:0000313" key="3">
    <source>
        <dbReference type="EMBL" id="MBB3929916.1"/>
    </source>
</evidence>
<accession>A0A840ANB8</accession>